<dbReference type="PANTHER" id="PTHR48022">
    <property type="entry name" value="PLASTIDIC GLUCOSE TRANSPORTER 4"/>
    <property type="match status" value="1"/>
</dbReference>
<accession>A0A366RUK3</accession>
<dbReference type="OrthoDB" id="6133115at2759"/>
<keyword evidence="5 6" id="KW-0472">Membrane</keyword>
<dbReference type="Gene3D" id="1.20.1250.20">
    <property type="entry name" value="MFS general substrate transporter like domains"/>
    <property type="match status" value="1"/>
</dbReference>
<feature type="transmembrane region" description="Helical" evidence="6">
    <location>
        <begin position="335"/>
        <end position="352"/>
    </location>
</feature>
<evidence type="ECO:0000256" key="5">
    <source>
        <dbReference type="ARBA" id="ARBA00023136"/>
    </source>
</evidence>
<feature type="transmembrane region" description="Helical" evidence="6">
    <location>
        <begin position="139"/>
        <end position="161"/>
    </location>
</feature>
<dbReference type="AlphaFoldDB" id="A0A366RUK3"/>
<feature type="transmembrane region" description="Helical" evidence="6">
    <location>
        <begin position="83"/>
        <end position="102"/>
    </location>
</feature>
<dbReference type="Proteomes" id="UP000253153">
    <property type="component" value="Unassembled WGS sequence"/>
</dbReference>
<sequence length="655" mass="73214">MNRPTVEVPSSSTQERDFNTIVTNLANQDTVPWYRKPNLRSLYFMLIPTCMGIQMTSGFHSQMVNAMQILPSWISYFDNPQGSLKGIIAAAYPLGAILSLPLIPIINDRLGRRWSIFIGSFIMVIASLVQGFANSAGSYIAARLILGFGIPPCLVSGSSLIGELGYPNERAVLTSLFSVSYFFGQITAASICFGTNDISSNWGWRIPSLLQIAPPMLQLCFVFFVPESPRWLVARDRSQEAMETLVKYHAEGRESGFVKAELAQIQSTLRIEMRNTKRSWLDLGATAGMRKRLLTTCMLGLFTQWSGSTLISYYLGDLLQIIGKDSSHFKQTINVSLSCWSLVCSFTASMLVRRFKRRHMYLACTASLLVVFSSYTVSMERAITAKESGKANDAAGTASIFLLFAYSPAYCLALNTVTYTYLVEIWPYAERSRGIAIFQLFSRCAEFFTTFVNPIGLANISWRYFITYCCFLAFEVVFVYFCFPETSGRTLEEATFLFEDEKSSAEKAILEVENSTATELVLRDSVERRGEGSEIRGSANGRFDLATGKVGDVFLLHPSLIHSTTRNEKRLFRAITNSKTSLKEPYRLHRADGNYSVLEQSIRYGLMETGVTENDLIKWHIIALREGFKPGLIDRKASTKADVTPISQLGAMAAM</sequence>
<name>A0A366RUK3_9HYPO</name>
<evidence type="ECO:0000256" key="2">
    <source>
        <dbReference type="ARBA" id="ARBA00010992"/>
    </source>
</evidence>
<evidence type="ECO:0000256" key="4">
    <source>
        <dbReference type="ARBA" id="ARBA00022989"/>
    </source>
</evidence>
<dbReference type="SUPFAM" id="SSF103473">
    <property type="entry name" value="MFS general substrate transporter"/>
    <property type="match status" value="1"/>
</dbReference>
<feature type="domain" description="Major facilitator superfamily (MFS) profile" evidence="7">
    <location>
        <begin position="46"/>
        <end position="487"/>
    </location>
</feature>
<feature type="transmembrane region" description="Helical" evidence="6">
    <location>
        <begin position="293"/>
        <end position="315"/>
    </location>
</feature>
<dbReference type="InterPro" id="IPR005828">
    <property type="entry name" value="MFS_sugar_transport-like"/>
</dbReference>
<dbReference type="PROSITE" id="PS50850">
    <property type="entry name" value="MFS"/>
    <property type="match status" value="1"/>
</dbReference>
<dbReference type="RefSeq" id="XP_031016435.1">
    <property type="nucleotide sequence ID" value="XM_031159552.1"/>
</dbReference>
<keyword evidence="3 6" id="KW-0812">Transmembrane</keyword>
<reference evidence="8 9" key="1">
    <citation type="submission" date="2018-06" db="EMBL/GenBank/DDBJ databases">
        <title>Fusarium incarnatum-equiseti species complex species 28.</title>
        <authorList>
            <person name="Gardiner D.M."/>
        </authorList>
    </citation>
    <scope>NUCLEOTIDE SEQUENCE [LARGE SCALE GENOMIC DNA]</scope>
    <source>
        <strain evidence="8 9">FIESC_28</strain>
    </source>
</reference>
<evidence type="ECO:0000256" key="3">
    <source>
        <dbReference type="ARBA" id="ARBA00022692"/>
    </source>
</evidence>
<feature type="transmembrane region" description="Helical" evidence="6">
    <location>
        <begin position="114"/>
        <end position="133"/>
    </location>
</feature>
<dbReference type="InterPro" id="IPR036259">
    <property type="entry name" value="MFS_trans_sf"/>
</dbReference>
<proteinExistence type="inferred from homology"/>
<evidence type="ECO:0000259" key="7">
    <source>
        <dbReference type="PROSITE" id="PS50850"/>
    </source>
</evidence>
<evidence type="ECO:0000313" key="9">
    <source>
        <dbReference type="Proteomes" id="UP000253153"/>
    </source>
</evidence>
<dbReference type="InterPro" id="IPR020846">
    <property type="entry name" value="MFS_dom"/>
</dbReference>
<feature type="transmembrane region" description="Helical" evidence="6">
    <location>
        <begin position="42"/>
        <end position="63"/>
    </location>
</feature>
<dbReference type="GO" id="GO:0005351">
    <property type="term" value="F:carbohydrate:proton symporter activity"/>
    <property type="evidence" value="ECO:0007669"/>
    <property type="project" value="TreeGrafter"/>
</dbReference>
<organism evidence="8 9">
    <name type="scientific">Fusarium coffeatum</name>
    <dbReference type="NCBI Taxonomy" id="231269"/>
    <lineage>
        <taxon>Eukaryota</taxon>
        <taxon>Fungi</taxon>
        <taxon>Dikarya</taxon>
        <taxon>Ascomycota</taxon>
        <taxon>Pezizomycotina</taxon>
        <taxon>Sordariomycetes</taxon>
        <taxon>Hypocreomycetidae</taxon>
        <taxon>Hypocreales</taxon>
        <taxon>Nectriaceae</taxon>
        <taxon>Fusarium</taxon>
        <taxon>Fusarium incarnatum-equiseti species complex</taxon>
    </lineage>
</organism>
<evidence type="ECO:0000256" key="6">
    <source>
        <dbReference type="SAM" id="Phobius"/>
    </source>
</evidence>
<protein>
    <recommendedName>
        <fullName evidence="7">Major facilitator superfamily (MFS) profile domain-containing protein</fullName>
    </recommendedName>
</protein>
<evidence type="ECO:0000313" key="8">
    <source>
        <dbReference type="EMBL" id="RBR20126.1"/>
    </source>
</evidence>
<dbReference type="PANTHER" id="PTHR48022:SF29">
    <property type="entry name" value="SUGAR TRANSPORTER, PUTATIVE (AFU_ORTHOLOGUE AFUA_6G14500)-RELATED"/>
    <property type="match status" value="1"/>
</dbReference>
<gene>
    <name evidence="8" type="ORF">FIESC28_05405</name>
</gene>
<dbReference type="EMBL" id="QKXC01000108">
    <property type="protein sequence ID" value="RBR20126.1"/>
    <property type="molecule type" value="Genomic_DNA"/>
</dbReference>
<keyword evidence="9" id="KW-1185">Reference proteome</keyword>
<dbReference type="Pfam" id="PF00083">
    <property type="entry name" value="Sugar_tr"/>
    <property type="match status" value="1"/>
</dbReference>
<dbReference type="GO" id="GO:0016020">
    <property type="term" value="C:membrane"/>
    <property type="evidence" value="ECO:0007669"/>
    <property type="project" value="UniProtKB-SubCell"/>
</dbReference>
<dbReference type="FunFam" id="1.20.1250.20:FF:000117">
    <property type="entry name" value="MFS hexose transporter"/>
    <property type="match status" value="1"/>
</dbReference>
<keyword evidence="4 6" id="KW-1133">Transmembrane helix</keyword>
<feature type="transmembrane region" description="Helical" evidence="6">
    <location>
        <begin position="462"/>
        <end position="483"/>
    </location>
</feature>
<feature type="transmembrane region" description="Helical" evidence="6">
    <location>
        <begin position="173"/>
        <end position="196"/>
    </location>
</feature>
<comment type="similarity">
    <text evidence="2">Belongs to the major facilitator superfamily. Sugar transporter (TC 2.A.1.1) family.</text>
</comment>
<feature type="transmembrane region" description="Helical" evidence="6">
    <location>
        <begin position="202"/>
        <end position="225"/>
    </location>
</feature>
<evidence type="ECO:0000256" key="1">
    <source>
        <dbReference type="ARBA" id="ARBA00004141"/>
    </source>
</evidence>
<dbReference type="GeneID" id="41994848"/>
<comment type="caution">
    <text evidence="8">The sequence shown here is derived from an EMBL/GenBank/DDBJ whole genome shotgun (WGS) entry which is preliminary data.</text>
</comment>
<comment type="subcellular location">
    <subcellularLocation>
        <location evidence="1">Membrane</location>
        <topology evidence="1">Multi-pass membrane protein</topology>
    </subcellularLocation>
</comment>
<feature type="transmembrane region" description="Helical" evidence="6">
    <location>
        <begin position="398"/>
        <end position="422"/>
    </location>
</feature>
<dbReference type="InterPro" id="IPR050360">
    <property type="entry name" value="MFS_Sugar_Transporters"/>
</dbReference>